<reference evidence="1" key="1">
    <citation type="submission" date="2022-06" db="EMBL/GenBank/DDBJ databases">
        <title>Aquibacillus sp. a new bacterium isolated from soil saline samples.</title>
        <authorList>
            <person name="Galisteo C."/>
            <person name="De La Haba R."/>
            <person name="Sanchez-Porro C."/>
            <person name="Ventosa A."/>
        </authorList>
    </citation>
    <scope>NUCLEOTIDE SEQUENCE</scope>
    <source>
        <strain evidence="1">3ASR75-54</strain>
    </source>
</reference>
<organism evidence="1 2">
    <name type="scientific">Aquibacillus salsiterrae</name>
    <dbReference type="NCBI Taxonomy" id="2950439"/>
    <lineage>
        <taxon>Bacteria</taxon>
        <taxon>Bacillati</taxon>
        <taxon>Bacillota</taxon>
        <taxon>Bacilli</taxon>
        <taxon>Bacillales</taxon>
        <taxon>Bacillaceae</taxon>
        <taxon>Aquibacillus</taxon>
    </lineage>
</organism>
<keyword evidence="2" id="KW-1185">Reference proteome</keyword>
<evidence type="ECO:0000313" key="1">
    <source>
        <dbReference type="EMBL" id="MDC3416216.1"/>
    </source>
</evidence>
<dbReference type="EMBL" id="JAMQKC010000003">
    <property type="protein sequence ID" value="MDC3416216.1"/>
    <property type="molecule type" value="Genomic_DNA"/>
</dbReference>
<sequence>MNINTTIDIIKKNLENNNYIEKKPNPLFLNREEPPFFTFSPYLVAEEEFIERSTDSFFVNQECYRYCDPDMISTSPLSVPLQNLIGYYKTTPVNIKDVLHSIKGLFEQVGLNSDSVYVVVNEDHTDLVSLTKKQFPNVIPFVREDMLAKNIPLTNDAYYMRFIYLYNGGVIGLCNIVLLDRENDSAKIDGIVFTERIHFIINNVNSVYETELYFNSMKMLKKYNLESNNNSYVLISNMKAAITLYRDGCSINGKKAGHNLKRLIKDAANACILTGISLSEDVLSEILDAIKKDVQNSQDSNIDEVKNIFIEHIGKSDELTKSFIEKYKEEEINKINEKIEEWKSTYGLSERILSEYFPKYVRNKMTVGAGGQLQNGFWGYIFGNNTIEDPYAFYGKKADEVRSKR</sequence>
<dbReference type="SUPFAM" id="SSF101353">
    <property type="entry name" value="Putative anticodon-binding domain of alanyl-tRNA synthetase (AlaRS)"/>
    <property type="match status" value="1"/>
</dbReference>
<dbReference type="RefSeq" id="WP_272445221.1">
    <property type="nucleotide sequence ID" value="NZ_JAMQKC010000003.1"/>
</dbReference>
<accession>A0A9X4AE30</accession>
<gene>
    <name evidence="1" type="ORF">NC799_04740</name>
</gene>
<name>A0A9X4AE30_9BACI</name>
<dbReference type="InterPro" id="IPR018162">
    <property type="entry name" value="Ala-tRNA-ligase_IIc_anticod-bd"/>
</dbReference>
<dbReference type="GO" id="GO:0005737">
    <property type="term" value="C:cytoplasm"/>
    <property type="evidence" value="ECO:0007669"/>
    <property type="project" value="InterPro"/>
</dbReference>
<comment type="caution">
    <text evidence="1">The sequence shown here is derived from an EMBL/GenBank/DDBJ whole genome shotgun (WGS) entry which is preliminary data.</text>
</comment>
<dbReference type="GO" id="GO:0004813">
    <property type="term" value="F:alanine-tRNA ligase activity"/>
    <property type="evidence" value="ECO:0007669"/>
    <property type="project" value="InterPro"/>
</dbReference>
<dbReference type="GO" id="GO:0005524">
    <property type="term" value="F:ATP binding"/>
    <property type="evidence" value="ECO:0007669"/>
    <property type="project" value="InterPro"/>
</dbReference>
<dbReference type="Proteomes" id="UP001145069">
    <property type="component" value="Unassembled WGS sequence"/>
</dbReference>
<dbReference type="AlphaFoldDB" id="A0A9X4AE30"/>
<dbReference type="GO" id="GO:0006419">
    <property type="term" value="P:alanyl-tRNA aminoacylation"/>
    <property type="evidence" value="ECO:0007669"/>
    <property type="project" value="InterPro"/>
</dbReference>
<evidence type="ECO:0000313" key="2">
    <source>
        <dbReference type="Proteomes" id="UP001145069"/>
    </source>
</evidence>
<protein>
    <submittedName>
        <fullName evidence="1">Uncharacterized protein</fullName>
    </submittedName>
</protein>
<proteinExistence type="predicted"/>